<dbReference type="AlphaFoldDB" id="A0A7S1IU75"/>
<protein>
    <submittedName>
        <fullName evidence="1">Uncharacterized protein</fullName>
    </submittedName>
</protein>
<name>A0A7S1IU75_9EUGL</name>
<gene>
    <name evidence="1" type="ORF">EGYM00392_LOCUS33793</name>
</gene>
<evidence type="ECO:0000313" key="1">
    <source>
        <dbReference type="EMBL" id="CAD9022672.1"/>
    </source>
</evidence>
<dbReference type="EMBL" id="HBGA01090386">
    <property type="protein sequence ID" value="CAD9022672.1"/>
    <property type="molecule type" value="Transcribed_RNA"/>
</dbReference>
<sequence>MGVSVSVMGLRHIGILKSSLPLCCVSSGTYDQTSGGEDPSEWCLYKWITGQITNGTSCQVCCVFRNTVPLLLPLAPLPPHTPFPSDAILESQYLEVSLFCG</sequence>
<proteinExistence type="predicted"/>
<accession>A0A7S1IU75</accession>
<organism evidence="1">
    <name type="scientific">Eutreptiella gymnastica</name>
    <dbReference type="NCBI Taxonomy" id="73025"/>
    <lineage>
        <taxon>Eukaryota</taxon>
        <taxon>Discoba</taxon>
        <taxon>Euglenozoa</taxon>
        <taxon>Euglenida</taxon>
        <taxon>Spirocuta</taxon>
        <taxon>Euglenophyceae</taxon>
        <taxon>Eutreptiales</taxon>
        <taxon>Eutreptiaceae</taxon>
        <taxon>Eutreptiella</taxon>
    </lineage>
</organism>
<reference evidence="1" key="1">
    <citation type="submission" date="2021-01" db="EMBL/GenBank/DDBJ databases">
        <authorList>
            <person name="Corre E."/>
            <person name="Pelletier E."/>
            <person name="Niang G."/>
            <person name="Scheremetjew M."/>
            <person name="Finn R."/>
            <person name="Kale V."/>
            <person name="Holt S."/>
            <person name="Cochrane G."/>
            <person name="Meng A."/>
            <person name="Brown T."/>
            <person name="Cohen L."/>
        </authorList>
    </citation>
    <scope>NUCLEOTIDE SEQUENCE</scope>
    <source>
        <strain evidence="1">NIES-381</strain>
    </source>
</reference>